<dbReference type="Proteomes" id="UP001556367">
    <property type="component" value="Unassembled WGS sequence"/>
</dbReference>
<keyword evidence="3" id="KW-1185">Reference proteome</keyword>
<sequence length="126" mass="13894">MVSHSLAFQPFSATKLAPADDQPEKPITKSDALGSDGITTSAVAPAPGLRERFYDRYRFTARASEVHPGPREAPGMKVRDADSDEGQVGSDDSSKEDVQVQIAVCIAMPSPRRFVYSRWRKGWVKR</sequence>
<reference evidence="3" key="1">
    <citation type="submission" date="2024-06" db="EMBL/GenBank/DDBJ databases">
        <title>Multi-omics analyses provide insights into the biosynthesis of the anticancer antibiotic pleurotin in Hohenbuehelia grisea.</title>
        <authorList>
            <person name="Weaver J.A."/>
            <person name="Alberti F."/>
        </authorList>
    </citation>
    <scope>NUCLEOTIDE SEQUENCE [LARGE SCALE GENOMIC DNA]</scope>
    <source>
        <strain evidence="3">T-177</strain>
    </source>
</reference>
<feature type="region of interest" description="Disordered" evidence="1">
    <location>
        <begin position="64"/>
        <end position="96"/>
    </location>
</feature>
<evidence type="ECO:0000256" key="1">
    <source>
        <dbReference type="SAM" id="MobiDB-lite"/>
    </source>
</evidence>
<gene>
    <name evidence="2" type="ORF">HGRIS_011558</name>
</gene>
<dbReference type="EMBL" id="JASNQZ010000002">
    <property type="protein sequence ID" value="KAL0959890.1"/>
    <property type="molecule type" value="Genomic_DNA"/>
</dbReference>
<protein>
    <submittedName>
        <fullName evidence="2">Uncharacterized protein</fullName>
    </submittedName>
</protein>
<comment type="caution">
    <text evidence="2">The sequence shown here is derived from an EMBL/GenBank/DDBJ whole genome shotgun (WGS) entry which is preliminary data.</text>
</comment>
<evidence type="ECO:0000313" key="3">
    <source>
        <dbReference type="Proteomes" id="UP001556367"/>
    </source>
</evidence>
<name>A0ABR3JXH9_9AGAR</name>
<accession>A0ABR3JXH9</accession>
<organism evidence="2 3">
    <name type="scientific">Hohenbuehelia grisea</name>
    <dbReference type="NCBI Taxonomy" id="104357"/>
    <lineage>
        <taxon>Eukaryota</taxon>
        <taxon>Fungi</taxon>
        <taxon>Dikarya</taxon>
        <taxon>Basidiomycota</taxon>
        <taxon>Agaricomycotina</taxon>
        <taxon>Agaricomycetes</taxon>
        <taxon>Agaricomycetidae</taxon>
        <taxon>Agaricales</taxon>
        <taxon>Pleurotineae</taxon>
        <taxon>Pleurotaceae</taxon>
        <taxon>Hohenbuehelia</taxon>
    </lineage>
</organism>
<evidence type="ECO:0000313" key="2">
    <source>
        <dbReference type="EMBL" id="KAL0959890.1"/>
    </source>
</evidence>
<feature type="region of interest" description="Disordered" evidence="1">
    <location>
        <begin position="1"/>
        <end position="44"/>
    </location>
</feature>
<proteinExistence type="predicted"/>